<protein>
    <submittedName>
        <fullName evidence="1">DUF2917 domain-containing protein</fullName>
    </submittedName>
</protein>
<accession>A0ABU9BYT6</accession>
<reference evidence="1 2" key="1">
    <citation type="submission" date="2024-04" db="EMBL/GenBank/DDBJ databases">
        <title>Novel species of the genus Ideonella isolated from streams.</title>
        <authorList>
            <person name="Lu H."/>
        </authorList>
    </citation>
    <scope>NUCLEOTIDE SEQUENCE [LARGE SCALE GENOMIC DNA]</scope>
    <source>
        <strain evidence="1 2">LYT19W</strain>
    </source>
</reference>
<organism evidence="1 2">
    <name type="scientific">Ideonella margarita</name>
    <dbReference type="NCBI Taxonomy" id="2984191"/>
    <lineage>
        <taxon>Bacteria</taxon>
        <taxon>Pseudomonadati</taxon>
        <taxon>Pseudomonadota</taxon>
        <taxon>Betaproteobacteria</taxon>
        <taxon>Burkholderiales</taxon>
        <taxon>Sphaerotilaceae</taxon>
        <taxon>Ideonella</taxon>
    </lineage>
</organism>
<keyword evidence="2" id="KW-1185">Reference proteome</keyword>
<gene>
    <name evidence="1" type="ORF">AACH00_00205</name>
</gene>
<dbReference type="EMBL" id="JBBUTI010000001">
    <property type="protein sequence ID" value="MEK8044759.1"/>
    <property type="molecule type" value="Genomic_DNA"/>
</dbReference>
<comment type="caution">
    <text evidence="1">The sequence shown here is derived from an EMBL/GenBank/DDBJ whole genome shotgun (WGS) entry which is preliminary data.</text>
</comment>
<dbReference type="Proteomes" id="UP001379945">
    <property type="component" value="Unassembled WGS sequence"/>
</dbReference>
<dbReference type="RefSeq" id="WP_341396920.1">
    <property type="nucleotide sequence ID" value="NZ_JBBUTI010000001.1"/>
</dbReference>
<proteinExistence type="predicted"/>
<name>A0ABU9BYT6_9BURK</name>
<sequence length="134" mass="13892">MEHDLDHVRRWTAPSDGWLVGCRGASWVTRDGELDDHQLTPGHTLVVSAGTRLTMGPWEGAEASRLVWVAAPAARCATGPLGTARHTGLNLVAAAARVGAQALAALARKADHMASRAQGSICSGDSMASSGALK</sequence>
<evidence type="ECO:0000313" key="1">
    <source>
        <dbReference type="EMBL" id="MEK8044759.1"/>
    </source>
</evidence>
<evidence type="ECO:0000313" key="2">
    <source>
        <dbReference type="Proteomes" id="UP001379945"/>
    </source>
</evidence>